<reference evidence="2" key="1">
    <citation type="submission" date="2021-12" db="EMBL/GenBank/DDBJ databases">
        <title>Curvularia clavata genome.</title>
        <authorList>
            <person name="Cao Y."/>
        </authorList>
    </citation>
    <scope>NUCLEOTIDE SEQUENCE</scope>
    <source>
        <strain evidence="2">Yc1106</strain>
    </source>
</reference>
<gene>
    <name evidence="2" type="ORF">yc1106_03710</name>
</gene>
<evidence type="ECO:0000313" key="2">
    <source>
        <dbReference type="EMBL" id="USP76436.1"/>
    </source>
</evidence>
<dbReference type="OrthoDB" id="3692449at2759"/>
<dbReference type="Pfam" id="PF03184">
    <property type="entry name" value="DDE_1"/>
    <property type="match status" value="1"/>
</dbReference>
<evidence type="ECO:0000313" key="3">
    <source>
        <dbReference type="Proteomes" id="UP001056012"/>
    </source>
</evidence>
<protein>
    <submittedName>
        <fullName evidence="2">Polyketide synthase</fullName>
    </submittedName>
</protein>
<dbReference type="InterPro" id="IPR004875">
    <property type="entry name" value="DDE_SF_endonuclease_dom"/>
</dbReference>
<dbReference type="Proteomes" id="UP001056012">
    <property type="component" value="Chromosome 2"/>
</dbReference>
<evidence type="ECO:0000259" key="1">
    <source>
        <dbReference type="Pfam" id="PF03184"/>
    </source>
</evidence>
<keyword evidence="3" id="KW-1185">Reference proteome</keyword>
<accession>A0A9Q8Z510</accession>
<dbReference type="EMBL" id="CP089275">
    <property type="protein sequence ID" value="USP76436.1"/>
    <property type="molecule type" value="Genomic_DNA"/>
</dbReference>
<dbReference type="GO" id="GO:0003676">
    <property type="term" value="F:nucleic acid binding"/>
    <property type="evidence" value="ECO:0007669"/>
    <property type="project" value="InterPro"/>
</dbReference>
<sequence>MPLYSSHLLQPLDVGCFSPLKRAYSREVESLIRNYINHITKLEFLPAFKAAFNQSFTSANICSAFRGAGLVLLQPDTVLSKLDVQLRTSTPLAALAEALWQACTPGNVRELEA</sequence>
<organism evidence="2 3">
    <name type="scientific">Curvularia clavata</name>
    <dbReference type="NCBI Taxonomy" id="95742"/>
    <lineage>
        <taxon>Eukaryota</taxon>
        <taxon>Fungi</taxon>
        <taxon>Dikarya</taxon>
        <taxon>Ascomycota</taxon>
        <taxon>Pezizomycotina</taxon>
        <taxon>Dothideomycetes</taxon>
        <taxon>Pleosporomycetidae</taxon>
        <taxon>Pleosporales</taxon>
        <taxon>Pleosporineae</taxon>
        <taxon>Pleosporaceae</taxon>
        <taxon>Curvularia</taxon>
    </lineage>
</organism>
<dbReference type="VEuPathDB" id="FungiDB:yc1106_03710"/>
<feature type="domain" description="DDE-1" evidence="1">
    <location>
        <begin position="1"/>
        <end position="65"/>
    </location>
</feature>
<name>A0A9Q8Z510_CURCL</name>
<proteinExistence type="predicted"/>
<dbReference type="AlphaFoldDB" id="A0A9Q8Z510"/>